<name>A0A8X8Z0R9_SALSN</name>
<dbReference type="Pfam" id="PF03140">
    <property type="entry name" value="DUF247"/>
    <property type="match status" value="1"/>
</dbReference>
<keyword evidence="2" id="KW-1185">Reference proteome</keyword>
<sequence>MAKIDVEIPGTVTVNVESRWRVLHRVPIYMRMDMKQIYDPLGPYHDRLTPQLQLVEPLKEEILVLFCGSAARKSFLLCEVRERIGEIRHFYGGAGGKDDETLAEMMLRDACFLAWIL</sequence>
<protein>
    <submittedName>
        <fullName evidence="1">Uncharacterized protein</fullName>
    </submittedName>
</protein>
<dbReference type="Proteomes" id="UP000298416">
    <property type="component" value="Unassembled WGS sequence"/>
</dbReference>
<evidence type="ECO:0000313" key="2">
    <source>
        <dbReference type="Proteomes" id="UP000298416"/>
    </source>
</evidence>
<reference evidence="1" key="2">
    <citation type="submission" date="2020-08" db="EMBL/GenBank/DDBJ databases">
        <title>Plant Genome Project.</title>
        <authorList>
            <person name="Zhang R.-G."/>
        </authorList>
    </citation>
    <scope>NUCLEOTIDE SEQUENCE</scope>
    <source>
        <strain evidence="1">Huo1</strain>
        <tissue evidence="1">Leaf</tissue>
    </source>
</reference>
<organism evidence="1">
    <name type="scientific">Salvia splendens</name>
    <name type="common">Scarlet sage</name>
    <dbReference type="NCBI Taxonomy" id="180675"/>
    <lineage>
        <taxon>Eukaryota</taxon>
        <taxon>Viridiplantae</taxon>
        <taxon>Streptophyta</taxon>
        <taxon>Embryophyta</taxon>
        <taxon>Tracheophyta</taxon>
        <taxon>Spermatophyta</taxon>
        <taxon>Magnoliopsida</taxon>
        <taxon>eudicotyledons</taxon>
        <taxon>Gunneridae</taxon>
        <taxon>Pentapetalae</taxon>
        <taxon>asterids</taxon>
        <taxon>lamiids</taxon>
        <taxon>Lamiales</taxon>
        <taxon>Lamiaceae</taxon>
        <taxon>Nepetoideae</taxon>
        <taxon>Mentheae</taxon>
        <taxon>Salviinae</taxon>
        <taxon>Salvia</taxon>
        <taxon>Salvia subgen. Calosphace</taxon>
        <taxon>core Calosphace</taxon>
    </lineage>
</organism>
<accession>A0A8X8Z0R9</accession>
<dbReference type="InterPro" id="IPR004158">
    <property type="entry name" value="DUF247_pln"/>
</dbReference>
<evidence type="ECO:0000313" key="1">
    <source>
        <dbReference type="EMBL" id="KAG6386657.1"/>
    </source>
</evidence>
<dbReference type="AlphaFoldDB" id="A0A8X8Z0R9"/>
<comment type="caution">
    <text evidence="1">The sequence shown here is derived from an EMBL/GenBank/DDBJ whole genome shotgun (WGS) entry which is preliminary data.</text>
</comment>
<reference evidence="1" key="1">
    <citation type="submission" date="2018-01" db="EMBL/GenBank/DDBJ databases">
        <authorList>
            <person name="Mao J.F."/>
        </authorList>
    </citation>
    <scope>NUCLEOTIDE SEQUENCE</scope>
    <source>
        <strain evidence="1">Huo1</strain>
        <tissue evidence="1">Leaf</tissue>
    </source>
</reference>
<gene>
    <name evidence="1" type="ORF">SASPL_151826</name>
</gene>
<dbReference type="EMBL" id="PNBA02000021">
    <property type="protein sequence ID" value="KAG6386657.1"/>
    <property type="molecule type" value="Genomic_DNA"/>
</dbReference>
<proteinExistence type="predicted"/>